<name>A0A0R1RQS6_9LACO</name>
<protein>
    <submittedName>
        <fullName evidence="9">Amino acid transporter protein</fullName>
    </submittedName>
</protein>
<feature type="transmembrane region" description="Helical" evidence="7">
    <location>
        <begin position="454"/>
        <end position="473"/>
    </location>
</feature>
<feature type="transmembrane region" description="Helical" evidence="7">
    <location>
        <begin position="268"/>
        <end position="289"/>
    </location>
</feature>
<accession>A0A0R1RQS6</accession>
<feature type="transmembrane region" description="Helical" evidence="7">
    <location>
        <begin position="109"/>
        <end position="132"/>
    </location>
</feature>
<dbReference type="Pfam" id="PF00324">
    <property type="entry name" value="AA_permease"/>
    <property type="match status" value="1"/>
</dbReference>
<dbReference type="GO" id="GO:0006865">
    <property type="term" value="P:amino acid transport"/>
    <property type="evidence" value="ECO:0007669"/>
    <property type="project" value="UniProtKB-KW"/>
</dbReference>
<evidence type="ECO:0000256" key="1">
    <source>
        <dbReference type="ARBA" id="ARBA00004141"/>
    </source>
</evidence>
<organism evidence="9 10">
    <name type="scientific">Furfurilactobacillus rossiae DSM 15814</name>
    <dbReference type="NCBI Taxonomy" id="1114972"/>
    <lineage>
        <taxon>Bacteria</taxon>
        <taxon>Bacillati</taxon>
        <taxon>Bacillota</taxon>
        <taxon>Bacilli</taxon>
        <taxon>Lactobacillales</taxon>
        <taxon>Lactobacillaceae</taxon>
        <taxon>Furfurilactobacillus</taxon>
    </lineage>
</organism>
<evidence type="ECO:0000313" key="9">
    <source>
        <dbReference type="EMBL" id="KRL57444.1"/>
    </source>
</evidence>
<feature type="transmembrane region" description="Helical" evidence="7">
    <location>
        <begin position="152"/>
        <end position="171"/>
    </location>
</feature>
<dbReference type="AlphaFoldDB" id="A0A0R1RQS6"/>
<dbReference type="PATRIC" id="fig|1114972.6.peg.461"/>
<evidence type="ECO:0000256" key="6">
    <source>
        <dbReference type="ARBA" id="ARBA00023136"/>
    </source>
</evidence>
<dbReference type="InterPro" id="IPR004840">
    <property type="entry name" value="Amino_acid_permease_CS"/>
</dbReference>
<dbReference type="Gene3D" id="1.20.1740.10">
    <property type="entry name" value="Amino acid/polyamine transporter I"/>
    <property type="match status" value="1"/>
</dbReference>
<feature type="transmembrane region" description="Helical" evidence="7">
    <location>
        <begin position="71"/>
        <end position="89"/>
    </location>
</feature>
<feature type="domain" description="Amino acid permease/ SLC12A" evidence="8">
    <location>
        <begin position="46"/>
        <end position="455"/>
    </location>
</feature>
<dbReference type="PIRSF" id="PIRSF006060">
    <property type="entry name" value="AA_transporter"/>
    <property type="match status" value="1"/>
</dbReference>
<feature type="transmembrane region" description="Helical" evidence="7">
    <location>
        <begin position="314"/>
        <end position="341"/>
    </location>
</feature>
<gene>
    <name evidence="9" type="ORF">FD35_GL000462</name>
</gene>
<dbReference type="PROSITE" id="PS00218">
    <property type="entry name" value="AMINO_ACID_PERMEASE_1"/>
    <property type="match status" value="1"/>
</dbReference>
<evidence type="ECO:0000313" key="10">
    <source>
        <dbReference type="Proteomes" id="UP000051999"/>
    </source>
</evidence>
<feature type="transmembrane region" description="Helical" evidence="7">
    <location>
        <begin position="223"/>
        <end position="247"/>
    </location>
</feature>
<keyword evidence="10" id="KW-1185">Reference proteome</keyword>
<keyword evidence="5 7" id="KW-1133">Transmembrane helix</keyword>
<feature type="transmembrane region" description="Helical" evidence="7">
    <location>
        <begin position="183"/>
        <end position="203"/>
    </location>
</feature>
<evidence type="ECO:0000256" key="2">
    <source>
        <dbReference type="ARBA" id="ARBA00022448"/>
    </source>
</evidence>
<dbReference type="eggNOG" id="COG1113">
    <property type="taxonomic scope" value="Bacteria"/>
</dbReference>
<dbReference type="FunFam" id="1.20.1740.10:FF:000001">
    <property type="entry name" value="Amino acid permease"/>
    <property type="match status" value="1"/>
</dbReference>
<reference evidence="9 10" key="1">
    <citation type="journal article" date="2015" name="Genome Announc.">
        <title>Expanding the biotechnology potential of lactobacilli through comparative genomics of 213 strains and associated genera.</title>
        <authorList>
            <person name="Sun Z."/>
            <person name="Harris H.M."/>
            <person name="McCann A."/>
            <person name="Guo C."/>
            <person name="Argimon S."/>
            <person name="Zhang W."/>
            <person name="Yang X."/>
            <person name="Jeffery I.B."/>
            <person name="Cooney J.C."/>
            <person name="Kagawa T.F."/>
            <person name="Liu W."/>
            <person name="Song Y."/>
            <person name="Salvetti E."/>
            <person name="Wrobel A."/>
            <person name="Rasinkangas P."/>
            <person name="Parkhill J."/>
            <person name="Rea M.C."/>
            <person name="O'Sullivan O."/>
            <person name="Ritari J."/>
            <person name="Douillard F.P."/>
            <person name="Paul Ross R."/>
            <person name="Yang R."/>
            <person name="Briner A.E."/>
            <person name="Felis G.E."/>
            <person name="de Vos W.M."/>
            <person name="Barrangou R."/>
            <person name="Klaenhammer T.R."/>
            <person name="Caufield P.W."/>
            <person name="Cui Y."/>
            <person name="Zhang H."/>
            <person name="O'Toole P.W."/>
        </authorList>
    </citation>
    <scope>NUCLEOTIDE SEQUENCE [LARGE SCALE GENOMIC DNA]</scope>
    <source>
        <strain evidence="9 10">DSM 15814</strain>
    </source>
</reference>
<evidence type="ECO:0000256" key="3">
    <source>
        <dbReference type="ARBA" id="ARBA00022692"/>
    </source>
</evidence>
<dbReference type="PANTHER" id="PTHR43495">
    <property type="entry name" value="GABA PERMEASE"/>
    <property type="match status" value="1"/>
</dbReference>
<feature type="transmembrane region" description="Helical" evidence="7">
    <location>
        <begin position="425"/>
        <end position="448"/>
    </location>
</feature>
<dbReference type="InterPro" id="IPR004841">
    <property type="entry name" value="AA-permease/SLC12A_dom"/>
</dbReference>
<feature type="transmembrane region" description="Helical" evidence="7">
    <location>
        <begin position="362"/>
        <end position="386"/>
    </location>
</feature>
<keyword evidence="4" id="KW-0029">Amino-acid transport</keyword>
<comment type="subcellular location">
    <subcellularLocation>
        <location evidence="1">Membrane</location>
        <topology evidence="1">Multi-pass membrane protein</topology>
    </subcellularLocation>
</comment>
<evidence type="ECO:0000256" key="5">
    <source>
        <dbReference type="ARBA" id="ARBA00022989"/>
    </source>
</evidence>
<dbReference type="EMBL" id="AZFF01000001">
    <property type="protein sequence ID" value="KRL57444.1"/>
    <property type="molecule type" value="Genomic_DNA"/>
</dbReference>
<comment type="caution">
    <text evidence="9">The sequence shown here is derived from an EMBL/GenBank/DDBJ whole genome shotgun (WGS) entry which is preliminary data.</text>
</comment>
<keyword evidence="3 7" id="KW-0812">Transmembrane</keyword>
<dbReference type="Proteomes" id="UP000051999">
    <property type="component" value="Unassembled WGS sequence"/>
</dbReference>
<evidence type="ECO:0000256" key="7">
    <source>
        <dbReference type="SAM" id="Phobius"/>
    </source>
</evidence>
<proteinExistence type="predicted"/>
<evidence type="ECO:0000259" key="8">
    <source>
        <dbReference type="Pfam" id="PF00324"/>
    </source>
</evidence>
<evidence type="ECO:0000256" key="4">
    <source>
        <dbReference type="ARBA" id="ARBA00022970"/>
    </source>
</evidence>
<keyword evidence="2" id="KW-0813">Transport</keyword>
<keyword evidence="6 7" id="KW-0472">Membrane</keyword>
<dbReference type="GO" id="GO:0016020">
    <property type="term" value="C:membrane"/>
    <property type="evidence" value="ECO:0007669"/>
    <property type="project" value="UniProtKB-SubCell"/>
</dbReference>
<dbReference type="PANTHER" id="PTHR43495:SF5">
    <property type="entry name" value="GAMMA-AMINOBUTYRIC ACID PERMEASE"/>
    <property type="match status" value="1"/>
</dbReference>
<feature type="transmembrane region" description="Helical" evidence="7">
    <location>
        <begin position="392"/>
        <end position="413"/>
    </location>
</feature>
<dbReference type="GO" id="GO:0055085">
    <property type="term" value="P:transmembrane transport"/>
    <property type="evidence" value="ECO:0007669"/>
    <property type="project" value="InterPro"/>
</dbReference>
<sequence>MLIQRTFLFLIFKIKTVRYREKEFAMTNKTKNNDNAHLQRSLTSRHITMLALGGAIGAGLFKGSANAVHTAGPSVILCYLLGGLILLFIMQGMAEMAANNPSATGFSGLLQPILGPFAAYLVDWAYFTMWFVDLTAEAVAAASFIQIWFPTVPTWLIVLVIAVVISGINLLSVRWFAETEYWLAIMKIAVIIFFIFAGIFLIARNMMTTNHAFVNLTVHGGFFPHGAFGFLSAMLIVIYSFAGSELIGITLGEVKDPQKVIPHAVHGIMFRIISFYLIPFFIIVTLFPWDQLTDKVSPFVSVFRLLNIPFASDIVNFVIILALISSINSGIYSASRLLFVQNQRNKRQTKVTTALTRLNKHFVPYMAVLMCSLSLFAGVLLTYFIGNTLFDYLVGSISYTILVIWILLCLGHIRSRRYKFDDTTYHVSLYPWTSYFSLIALVLVFFGILFSTNIIVTVLTIAIYVGICAYYYFTQRESLYEKSKINK</sequence>